<gene>
    <name evidence="3" type="ORF">EDD18DRAFT_1415587</name>
</gene>
<dbReference type="Pfam" id="PF00656">
    <property type="entry name" value="Peptidase_C14"/>
    <property type="match status" value="1"/>
</dbReference>
<dbReference type="GO" id="GO:0006508">
    <property type="term" value="P:proteolysis"/>
    <property type="evidence" value="ECO:0007669"/>
    <property type="project" value="InterPro"/>
</dbReference>
<sequence length="375" mass="42390">MVIIRVLLDEQYIYPRFELVIGVPVNRRLAFIRKFVHRDKNYLFSTFNYCTLRRLRGKYASGDEIEAMKLKALPTSIGLCGRRIIDEGILGERSQVPSNHIQLLLGTRSTSYTDPSYPSRENITNTLCSLINNPYINKGDNIVIYFAGHGSSYGCSQCPGTVKGRQSIVPDVRASTARMYGTRTQGHRHVDTLCPTEAICPIDRSPVDANGFGTITDISDRELNTYLHEISRAKGNKITAIFDCCHSSGATRGEKSAVRSALPLNETHDLMLRDGMYNLKRISNCTSIMEKWWRPDMSSHAILAACKDYEFAREVEAGGRYHGFFTYSLLYALRSGSWTKELAYDDLVHLLPRRHKQTPAVAGDSKHQCLWYQTT</sequence>
<keyword evidence="4" id="KW-1185">Reference proteome</keyword>
<dbReference type="InterPro" id="IPR011600">
    <property type="entry name" value="Pept_C14_caspase"/>
</dbReference>
<name>A0AA39UJJ8_9AGAR</name>
<comment type="similarity">
    <text evidence="1">Belongs to the peptidase C14B family.</text>
</comment>
<evidence type="ECO:0000313" key="4">
    <source>
        <dbReference type="Proteomes" id="UP001175228"/>
    </source>
</evidence>
<dbReference type="GO" id="GO:0005737">
    <property type="term" value="C:cytoplasm"/>
    <property type="evidence" value="ECO:0007669"/>
    <property type="project" value="TreeGrafter"/>
</dbReference>
<dbReference type="PANTHER" id="PTHR48104:SF30">
    <property type="entry name" value="METACASPASE-1"/>
    <property type="match status" value="1"/>
</dbReference>
<feature type="domain" description="Peptidase C14 caspase" evidence="2">
    <location>
        <begin position="116"/>
        <end position="343"/>
    </location>
</feature>
<evidence type="ECO:0000313" key="3">
    <source>
        <dbReference type="EMBL" id="KAK0492012.1"/>
    </source>
</evidence>
<dbReference type="Proteomes" id="UP001175228">
    <property type="component" value="Unassembled WGS sequence"/>
</dbReference>
<comment type="caution">
    <text evidence="3">The sequence shown here is derived from an EMBL/GenBank/DDBJ whole genome shotgun (WGS) entry which is preliminary data.</text>
</comment>
<protein>
    <recommendedName>
        <fullName evidence="2">Peptidase C14 caspase domain-containing protein</fullName>
    </recommendedName>
</protein>
<dbReference type="AlphaFoldDB" id="A0AA39UJJ8"/>
<reference evidence="3" key="1">
    <citation type="submission" date="2023-06" db="EMBL/GenBank/DDBJ databases">
        <authorList>
            <consortium name="Lawrence Berkeley National Laboratory"/>
            <person name="Ahrendt S."/>
            <person name="Sahu N."/>
            <person name="Indic B."/>
            <person name="Wong-Bajracharya J."/>
            <person name="Merenyi Z."/>
            <person name="Ke H.-M."/>
            <person name="Monk M."/>
            <person name="Kocsube S."/>
            <person name="Drula E."/>
            <person name="Lipzen A."/>
            <person name="Balint B."/>
            <person name="Henrissat B."/>
            <person name="Andreopoulos B."/>
            <person name="Martin F.M."/>
            <person name="Harder C.B."/>
            <person name="Rigling D."/>
            <person name="Ford K.L."/>
            <person name="Foster G.D."/>
            <person name="Pangilinan J."/>
            <person name="Papanicolaou A."/>
            <person name="Barry K."/>
            <person name="LaButti K."/>
            <person name="Viragh M."/>
            <person name="Koriabine M."/>
            <person name="Yan M."/>
            <person name="Riley R."/>
            <person name="Champramary S."/>
            <person name="Plett K.L."/>
            <person name="Tsai I.J."/>
            <person name="Slot J."/>
            <person name="Sipos G."/>
            <person name="Plett J."/>
            <person name="Nagy L.G."/>
            <person name="Grigoriev I.V."/>
        </authorList>
    </citation>
    <scope>NUCLEOTIDE SEQUENCE</scope>
    <source>
        <strain evidence="3">HWK02</strain>
    </source>
</reference>
<accession>A0AA39UJJ8</accession>
<dbReference type="PANTHER" id="PTHR48104">
    <property type="entry name" value="METACASPASE-4"/>
    <property type="match status" value="1"/>
</dbReference>
<dbReference type="EMBL" id="JAUEPU010000032">
    <property type="protein sequence ID" value="KAK0492012.1"/>
    <property type="molecule type" value="Genomic_DNA"/>
</dbReference>
<dbReference type="Gene3D" id="3.40.50.1460">
    <property type="match status" value="1"/>
</dbReference>
<organism evidence="3 4">
    <name type="scientific">Armillaria luteobubalina</name>
    <dbReference type="NCBI Taxonomy" id="153913"/>
    <lineage>
        <taxon>Eukaryota</taxon>
        <taxon>Fungi</taxon>
        <taxon>Dikarya</taxon>
        <taxon>Basidiomycota</taxon>
        <taxon>Agaricomycotina</taxon>
        <taxon>Agaricomycetes</taxon>
        <taxon>Agaricomycetidae</taxon>
        <taxon>Agaricales</taxon>
        <taxon>Marasmiineae</taxon>
        <taxon>Physalacriaceae</taxon>
        <taxon>Armillaria</taxon>
    </lineage>
</organism>
<evidence type="ECO:0000256" key="1">
    <source>
        <dbReference type="ARBA" id="ARBA00009005"/>
    </source>
</evidence>
<evidence type="ECO:0000259" key="2">
    <source>
        <dbReference type="Pfam" id="PF00656"/>
    </source>
</evidence>
<dbReference type="InterPro" id="IPR050452">
    <property type="entry name" value="Metacaspase"/>
</dbReference>
<dbReference type="GO" id="GO:0004197">
    <property type="term" value="F:cysteine-type endopeptidase activity"/>
    <property type="evidence" value="ECO:0007669"/>
    <property type="project" value="InterPro"/>
</dbReference>
<proteinExistence type="inferred from homology"/>